<name>A0ABN8IF01_9NEOP</name>
<sequence length="244" mass="28346">MFSILRHFKVKSVYLYPIPRRLKSDVIQFKIDDIKTCPASDPNFIEVLPSWPAEESELRLKAVGTMRVFPNFVTEEEESALLAEVEPQLKKLRYEYDHWDNAIEGYRETERDRWSDQNAAILRRIHETAFRPETQLLPRAHILDLSAAGYIKPHVDAVRFCGDTIAGLCLLSSAVMRLVHEAKPDLQLDALLERRCLYVMSGVARYEFSHAVLGGDDSIWRGKRLPRKRRVAIICRERPKEQRD</sequence>
<dbReference type="PANTHER" id="PTHR21052">
    <property type="entry name" value="SPERMATOGENESIS ASSOCIATED 11-RELATED"/>
    <property type="match status" value="1"/>
</dbReference>
<evidence type="ECO:0000256" key="1">
    <source>
        <dbReference type="ARBA" id="ARBA00001954"/>
    </source>
</evidence>
<evidence type="ECO:0008006" key="4">
    <source>
        <dbReference type="Google" id="ProtNLM"/>
    </source>
</evidence>
<proteinExistence type="predicted"/>
<dbReference type="Gene3D" id="2.60.120.590">
    <property type="entry name" value="Alpha-ketoglutarate-dependent dioxygenase AlkB-like"/>
    <property type="match status" value="1"/>
</dbReference>
<dbReference type="SUPFAM" id="SSF51197">
    <property type="entry name" value="Clavaminate synthase-like"/>
    <property type="match status" value="1"/>
</dbReference>
<reference evidence="2" key="1">
    <citation type="submission" date="2022-03" db="EMBL/GenBank/DDBJ databases">
        <authorList>
            <person name="Martin H S."/>
        </authorList>
    </citation>
    <scope>NUCLEOTIDE SEQUENCE</scope>
</reference>
<accession>A0ABN8IF01</accession>
<dbReference type="InterPro" id="IPR032870">
    <property type="entry name" value="ALKBH7-like"/>
</dbReference>
<comment type="cofactor">
    <cofactor evidence="1">
        <name>Fe(2+)</name>
        <dbReference type="ChEBI" id="CHEBI:29033"/>
    </cofactor>
</comment>
<organism evidence="2 3">
    <name type="scientific">Iphiclides podalirius</name>
    <name type="common">scarce swallowtail</name>
    <dbReference type="NCBI Taxonomy" id="110791"/>
    <lineage>
        <taxon>Eukaryota</taxon>
        <taxon>Metazoa</taxon>
        <taxon>Ecdysozoa</taxon>
        <taxon>Arthropoda</taxon>
        <taxon>Hexapoda</taxon>
        <taxon>Insecta</taxon>
        <taxon>Pterygota</taxon>
        <taxon>Neoptera</taxon>
        <taxon>Endopterygota</taxon>
        <taxon>Lepidoptera</taxon>
        <taxon>Glossata</taxon>
        <taxon>Ditrysia</taxon>
        <taxon>Papilionoidea</taxon>
        <taxon>Papilionidae</taxon>
        <taxon>Papilioninae</taxon>
        <taxon>Iphiclides</taxon>
    </lineage>
</organism>
<evidence type="ECO:0000313" key="3">
    <source>
        <dbReference type="Proteomes" id="UP000837857"/>
    </source>
</evidence>
<evidence type="ECO:0000313" key="2">
    <source>
        <dbReference type="EMBL" id="CAH2052513.1"/>
    </source>
</evidence>
<protein>
    <recommendedName>
        <fullName evidence="4">Alpha-ketoglutarate-dependent dioxygenase AlkB-like domain-containing protein</fullName>
    </recommendedName>
</protein>
<gene>
    <name evidence="2" type="ORF">IPOD504_LOCUS8257</name>
</gene>
<dbReference type="Proteomes" id="UP000837857">
    <property type="component" value="Chromosome 20"/>
</dbReference>
<dbReference type="EMBL" id="OW152832">
    <property type="protein sequence ID" value="CAH2052513.1"/>
    <property type="molecule type" value="Genomic_DNA"/>
</dbReference>
<dbReference type="InterPro" id="IPR037151">
    <property type="entry name" value="AlkB-like_sf"/>
</dbReference>
<feature type="non-terminal residue" evidence="2">
    <location>
        <position position="244"/>
    </location>
</feature>
<keyword evidence="3" id="KW-1185">Reference proteome</keyword>
<dbReference type="PANTHER" id="PTHR21052:SF0">
    <property type="entry name" value="ALPHA-KETOGLUTARATE-DEPENDENT DIOXYGENASE ALKB HOMOLOG 7, MITOCHONDRIAL"/>
    <property type="match status" value="1"/>
</dbReference>